<reference evidence="2" key="1">
    <citation type="journal article" date="2020" name="Stud. Mycol.">
        <title>101 Dothideomycetes genomes: a test case for predicting lifestyles and emergence of pathogens.</title>
        <authorList>
            <person name="Haridas S."/>
            <person name="Albert R."/>
            <person name="Binder M."/>
            <person name="Bloem J."/>
            <person name="Labutti K."/>
            <person name="Salamov A."/>
            <person name="Andreopoulos B."/>
            <person name="Baker S."/>
            <person name="Barry K."/>
            <person name="Bills G."/>
            <person name="Bluhm B."/>
            <person name="Cannon C."/>
            <person name="Castanera R."/>
            <person name="Culley D."/>
            <person name="Daum C."/>
            <person name="Ezra D."/>
            <person name="Gonzalez J."/>
            <person name="Henrissat B."/>
            <person name="Kuo A."/>
            <person name="Liang C."/>
            <person name="Lipzen A."/>
            <person name="Lutzoni F."/>
            <person name="Magnuson J."/>
            <person name="Mondo S."/>
            <person name="Nolan M."/>
            <person name="Ohm R."/>
            <person name="Pangilinan J."/>
            <person name="Park H.-J."/>
            <person name="Ramirez L."/>
            <person name="Alfaro M."/>
            <person name="Sun H."/>
            <person name="Tritt A."/>
            <person name="Yoshinaga Y."/>
            <person name="Zwiers L.-H."/>
            <person name="Turgeon B."/>
            <person name="Goodwin S."/>
            <person name="Spatafora J."/>
            <person name="Crous P."/>
            <person name="Grigoriev I."/>
        </authorList>
    </citation>
    <scope>NUCLEOTIDE SEQUENCE</scope>
    <source>
        <strain evidence="2">CBS 122368</strain>
    </source>
</reference>
<dbReference type="GeneID" id="54573932"/>
<dbReference type="RefSeq" id="XP_033675509.1">
    <property type="nucleotide sequence ID" value="XM_033820602.1"/>
</dbReference>
<accession>A0A6A6HQU0</accession>
<sequence>MSIFYRARMDFLLLGVTCIKEPGAAAALLHTSLTARILCMESSTALPVAQIRSEGLHAPMWHPSRLPRQTRNSQRRLYPTRMNIQPTDHTNPRPP</sequence>
<dbReference type="Proteomes" id="UP000800094">
    <property type="component" value="Unassembled WGS sequence"/>
</dbReference>
<keyword evidence="3" id="KW-1185">Reference proteome</keyword>
<name>A0A6A6HQU0_9PLEO</name>
<protein>
    <submittedName>
        <fullName evidence="2">Uncharacterized protein</fullName>
    </submittedName>
</protein>
<proteinExistence type="predicted"/>
<evidence type="ECO:0000256" key="1">
    <source>
        <dbReference type="SAM" id="MobiDB-lite"/>
    </source>
</evidence>
<gene>
    <name evidence="2" type="ORF">BU26DRAFT_206778</name>
</gene>
<dbReference type="AlphaFoldDB" id="A0A6A6HQU0"/>
<evidence type="ECO:0000313" key="2">
    <source>
        <dbReference type="EMBL" id="KAF2240505.1"/>
    </source>
</evidence>
<organism evidence="2 3">
    <name type="scientific">Trematosphaeria pertusa</name>
    <dbReference type="NCBI Taxonomy" id="390896"/>
    <lineage>
        <taxon>Eukaryota</taxon>
        <taxon>Fungi</taxon>
        <taxon>Dikarya</taxon>
        <taxon>Ascomycota</taxon>
        <taxon>Pezizomycotina</taxon>
        <taxon>Dothideomycetes</taxon>
        <taxon>Pleosporomycetidae</taxon>
        <taxon>Pleosporales</taxon>
        <taxon>Massarineae</taxon>
        <taxon>Trematosphaeriaceae</taxon>
        <taxon>Trematosphaeria</taxon>
    </lineage>
</organism>
<evidence type="ECO:0000313" key="3">
    <source>
        <dbReference type="Proteomes" id="UP000800094"/>
    </source>
</evidence>
<feature type="region of interest" description="Disordered" evidence="1">
    <location>
        <begin position="60"/>
        <end position="95"/>
    </location>
</feature>
<dbReference type="EMBL" id="ML987217">
    <property type="protein sequence ID" value="KAF2240505.1"/>
    <property type="molecule type" value="Genomic_DNA"/>
</dbReference>